<evidence type="ECO:0000313" key="2">
    <source>
        <dbReference type="EMBL" id="UYM05379.1"/>
    </source>
</evidence>
<keyword evidence="2" id="KW-0223">Dioxygenase</keyword>
<dbReference type="PANTHER" id="PTHR34109:SF1">
    <property type="entry name" value="VOC DOMAIN-CONTAINING PROTEIN"/>
    <property type="match status" value="1"/>
</dbReference>
<dbReference type="PROSITE" id="PS51819">
    <property type="entry name" value="VOC"/>
    <property type="match status" value="1"/>
</dbReference>
<dbReference type="RefSeq" id="WP_271634210.1">
    <property type="nucleotide sequence ID" value="NZ_CP094970.1"/>
</dbReference>
<keyword evidence="3" id="KW-1185">Reference proteome</keyword>
<protein>
    <submittedName>
        <fullName evidence="2">Glyoxalase/bleomycin resistance/extradiol dioxygenase family protein</fullName>
    </submittedName>
</protein>
<dbReference type="InterPro" id="IPR004360">
    <property type="entry name" value="Glyas_Fos-R_dOase_dom"/>
</dbReference>
<dbReference type="Pfam" id="PF00903">
    <property type="entry name" value="Glyoxalase"/>
    <property type="match status" value="1"/>
</dbReference>
<dbReference type="GO" id="GO:0051213">
    <property type="term" value="F:dioxygenase activity"/>
    <property type="evidence" value="ECO:0007669"/>
    <property type="project" value="UniProtKB-KW"/>
</dbReference>
<keyword evidence="2" id="KW-0560">Oxidoreductase</keyword>
<organism evidence="2 3">
    <name type="scientific">Solicola gregarius</name>
    <dbReference type="NCBI Taxonomy" id="2908642"/>
    <lineage>
        <taxon>Bacteria</taxon>
        <taxon>Bacillati</taxon>
        <taxon>Actinomycetota</taxon>
        <taxon>Actinomycetes</taxon>
        <taxon>Propionibacteriales</taxon>
        <taxon>Nocardioidaceae</taxon>
        <taxon>Solicola</taxon>
    </lineage>
</organism>
<dbReference type="InterPro" id="IPR029068">
    <property type="entry name" value="Glyas_Bleomycin-R_OHBP_Dase"/>
</dbReference>
<dbReference type="InterPro" id="IPR037523">
    <property type="entry name" value="VOC_core"/>
</dbReference>
<dbReference type="Gene3D" id="3.30.720.110">
    <property type="match status" value="1"/>
</dbReference>
<sequence>MTGAELPPFPRPGALPYLTVADARDAIAWYAEVFDAELHGEPYVMPDDRIGHAELSIGAGTIYLADEFPDHGVVASDPDRVSVSLMIPVADTDATLERARARGATRIREPYEEYGGRNACFVDPFGHRWMLYGAARRERGTSGSTSATDDQ</sequence>
<dbReference type="EMBL" id="CP094970">
    <property type="protein sequence ID" value="UYM05379.1"/>
    <property type="molecule type" value="Genomic_DNA"/>
</dbReference>
<dbReference type="Gene3D" id="3.30.720.120">
    <property type="match status" value="1"/>
</dbReference>
<dbReference type="PANTHER" id="PTHR34109">
    <property type="entry name" value="BNAUNNG04460D PROTEIN-RELATED"/>
    <property type="match status" value="1"/>
</dbReference>
<evidence type="ECO:0000259" key="1">
    <source>
        <dbReference type="PROSITE" id="PS51819"/>
    </source>
</evidence>
<dbReference type="AlphaFoldDB" id="A0AA46THD1"/>
<dbReference type="KEGG" id="sgrg:L0C25_23195"/>
<evidence type="ECO:0000313" key="3">
    <source>
        <dbReference type="Proteomes" id="UP001164390"/>
    </source>
</evidence>
<dbReference type="Proteomes" id="UP001164390">
    <property type="component" value="Chromosome"/>
</dbReference>
<name>A0AA46THD1_9ACTN</name>
<feature type="domain" description="VOC" evidence="1">
    <location>
        <begin position="11"/>
        <end position="134"/>
    </location>
</feature>
<proteinExistence type="predicted"/>
<accession>A0AA46THD1</accession>
<dbReference type="SUPFAM" id="SSF54593">
    <property type="entry name" value="Glyoxalase/Bleomycin resistance protein/Dihydroxybiphenyl dioxygenase"/>
    <property type="match status" value="1"/>
</dbReference>
<gene>
    <name evidence="2" type="ORF">L0C25_23195</name>
</gene>
<reference evidence="2" key="1">
    <citation type="submission" date="2022-01" db="EMBL/GenBank/DDBJ databases">
        <title>Nocardioidaceae gen. sp. A5X3R13.</title>
        <authorList>
            <person name="Lopez Marin M.A."/>
            <person name="Uhlik O."/>
        </authorList>
    </citation>
    <scope>NUCLEOTIDE SEQUENCE</scope>
    <source>
        <strain evidence="2">A5X3R13</strain>
    </source>
</reference>